<evidence type="ECO:0000313" key="2">
    <source>
        <dbReference type="Proteomes" id="UP001318040"/>
    </source>
</evidence>
<protein>
    <submittedName>
        <fullName evidence="3">WW domain-binding protein 11-like</fullName>
    </submittedName>
</protein>
<gene>
    <name evidence="3" type="primary">LOC116949459</name>
</gene>
<evidence type="ECO:0000313" key="3">
    <source>
        <dbReference type="RefSeq" id="XP_032822721.1"/>
    </source>
</evidence>
<keyword evidence="2" id="KW-1185">Reference proteome</keyword>
<dbReference type="AlphaFoldDB" id="A0AAJ7TTI2"/>
<dbReference type="RefSeq" id="XP_032822721.1">
    <property type="nucleotide sequence ID" value="XM_032966830.1"/>
</dbReference>
<name>A0AAJ7TTI2_PETMA</name>
<evidence type="ECO:0000256" key="1">
    <source>
        <dbReference type="SAM" id="MobiDB-lite"/>
    </source>
</evidence>
<feature type="region of interest" description="Disordered" evidence="1">
    <location>
        <begin position="80"/>
        <end position="136"/>
    </location>
</feature>
<organism evidence="2 3">
    <name type="scientific">Petromyzon marinus</name>
    <name type="common">Sea lamprey</name>
    <dbReference type="NCBI Taxonomy" id="7757"/>
    <lineage>
        <taxon>Eukaryota</taxon>
        <taxon>Metazoa</taxon>
        <taxon>Chordata</taxon>
        <taxon>Craniata</taxon>
        <taxon>Vertebrata</taxon>
        <taxon>Cyclostomata</taxon>
        <taxon>Hyperoartia</taxon>
        <taxon>Petromyzontiformes</taxon>
        <taxon>Petromyzontidae</taxon>
        <taxon>Petromyzon</taxon>
    </lineage>
</organism>
<dbReference type="KEGG" id="pmrn:116949459"/>
<reference evidence="3" key="1">
    <citation type="submission" date="2025-08" db="UniProtKB">
        <authorList>
            <consortium name="RefSeq"/>
        </authorList>
    </citation>
    <scope>IDENTIFICATION</scope>
    <source>
        <tissue evidence="3">Sperm</tissue>
    </source>
</reference>
<accession>A0AAJ7TTI2</accession>
<sequence length="178" mass="17994">MLAPGPPPGFPMLAPGPPPGFPMLAPGPPPGFPMLAPGPPPGFPMLAPGPPPGFPMLAPGPPPGLPMLAPGPLSWARGAGDGVRGAVARTSPPLSVPRPGGNHEDLPPPLSVPRPGRTHEDPPPLSPYRDQEGPTLYPTTIVSYDLATALKAESLLAAPTPLPADLPSGSAFRFTSNP</sequence>
<feature type="region of interest" description="Disordered" evidence="1">
    <location>
        <begin position="159"/>
        <end position="178"/>
    </location>
</feature>
<feature type="compositionally biased region" description="Low complexity" evidence="1">
    <location>
        <begin position="80"/>
        <end position="89"/>
    </location>
</feature>
<dbReference type="Proteomes" id="UP001318040">
    <property type="component" value="Chromosome 36"/>
</dbReference>
<proteinExistence type="predicted"/>